<reference evidence="3" key="1">
    <citation type="submission" date="2025-08" db="UniProtKB">
        <authorList>
            <consortium name="Ensembl"/>
        </authorList>
    </citation>
    <scope>IDENTIFICATION</scope>
</reference>
<evidence type="ECO:0000256" key="2">
    <source>
        <dbReference type="SAM" id="Phobius"/>
    </source>
</evidence>
<organism evidence="3 4">
    <name type="scientific">Gadus morhua</name>
    <name type="common">Atlantic cod</name>
    <dbReference type="NCBI Taxonomy" id="8049"/>
    <lineage>
        <taxon>Eukaryota</taxon>
        <taxon>Metazoa</taxon>
        <taxon>Chordata</taxon>
        <taxon>Craniata</taxon>
        <taxon>Vertebrata</taxon>
        <taxon>Euteleostomi</taxon>
        <taxon>Actinopterygii</taxon>
        <taxon>Neopterygii</taxon>
        <taxon>Teleostei</taxon>
        <taxon>Neoteleostei</taxon>
        <taxon>Acanthomorphata</taxon>
        <taxon>Zeiogadaria</taxon>
        <taxon>Gadariae</taxon>
        <taxon>Gadiformes</taxon>
        <taxon>Gadoidei</taxon>
        <taxon>Gadidae</taxon>
        <taxon>Gadus</taxon>
    </lineage>
</organism>
<dbReference type="PANTHER" id="PTHR45850">
    <property type="entry name" value="SORTING NEXIN FAMILY MEMBER"/>
    <property type="match status" value="1"/>
</dbReference>
<dbReference type="SUPFAM" id="SSF64268">
    <property type="entry name" value="PX domain"/>
    <property type="match status" value="1"/>
</dbReference>
<keyword evidence="2" id="KW-1133">Transmembrane helix</keyword>
<dbReference type="Proteomes" id="UP000694546">
    <property type="component" value="Chromosome 13"/>
</dbReference>
<dbReference type="InterPro" id="IPR036871">
    <property type="entry name" value="PX_dom_sf"/>
</dbReference>
<keyword evidence="2" id="KW-0472">Membrane</keyword>
<feature type="region of interest" description="Disordered" evidence="1">
    <location>
        <begin position="1"/>
        <end position="30"/>
    </location>
</feature>
<keyword evidence="2" id="KW-0812">Transmembrane</keyword>
<dbReference type="GO" id="GO:0035091">
    <property type="term" value="F:phosphatidylinositol binding"/>
    <property type="evidence" value="ECO:0007669"/>
    <property type="project" value="InterPro"/>
</dbReference>
<dbReference type="PANTHER" id="PTHR45850:SF2">
    <property type="entry name" value="SORTING NEXIN-5-LIKE"/>
    <property type="match status" value="1"/>
</dbReference>
<proteinExistence type="predicted"/>
<keyword evidence="4" id="KW-1185">Reference proteome</keyword>
<name>A0A8C5C2D5_GADMO</name>
<dbReference type="GeneTree" id="ENSGT00940000175117"/>
<dbReference type="OMA" id="VQWCEKQ"/>
<dbReference type="Ensembl" id="ENSGMOT00000076856.1">
    <property type="protein sequence ID" value="ENSGMOP00000054437.1"/>
    <property type="gene ID" value="ENSGMOG00000004305.2"/>
</dbReference>
<evidence type="ECO:0008006" key="5">
    <source>
        <dbReference type="Google" id="ProtNLM"/>
    </source>
</evidence>
<protein>
    <recommendedName>
        <fullName evidence="5">PX domain-containing protein</fullName>
    </recommendedName>
</protein>
<evidence type="ECO:0000256" key="1">
    <source>
        <dbReference type="SAM" id="MobiDB-lite"/>
    </source>
</evidence>
<evidence type="ECO:0000313" key="4">
    <source>
        <dbReference type="Proteomes" id="UP000694546"/>
    </source>
</evidence>
<accession>A0A8C5C2D5</accession>
<feature type="transmembrane region" description="Helical" evidence="2">
    <location>
        <begin position="178"/>
        <end position="199"/>
    </location>
</feature>
<evidence type="ECO:0000313" key="3">
    <source>
        <dbReference type="Ensembl" id="ENSGMOP00000054437.1"/>
    </source>
</evidence>
<dbReference type="Gene3D" id="3.30.1520.10">
    <property type="entry name" value="Phox-like domain"/>
    <property type="match status" value="1"/>
</dbReference>
<reference evidence="3" key="2">
    <citation type="submission" date="2025-09" db="UniProtKB">
        <authorList>
            <consortium name="Ensembl"/>
        </authorList>
    </citation>
    <scope>IDENTIFICATION</scope>
</reference>
<sequence>MEEEEAEESPPLSPSVIEGTEEVTPPLSVSPSTIRVTEAAQDGELLTFIIVSQKLSGTGEYHVDRTYEDFDWLQQHLFSLEDVPGIQGIISWITVVFSPTVGLLATGETWTPYCRALGAYLQQVAGHSLLSRTQHLETFLTSPEVEEEEEEALDLYKNIRYKSIESSAEPNVYTNIHILLHVLHVCLSVTVCLIAFILLTYSSVTSPKSSCFGLTLCEQEMLFRRTCKLVELETASRNAERAKPLKKAAVNQKAAEKDFEQVSVVAKQEVQRRASRSALSDSF</sequence>
<dbReference type="AlphaFoldDB" id="A0A8C5C2D5"/>